<dbReference type="EMBL" id="QUSF01000843">
    <property type="protein sequence ID" value="RLV73125.1"/>
    <property type="molecule type" value="Genomic_DNA"/>
</dbReference>
<dbReference type="PANTHER" id="PTHR10656:SF40">
    <property type="entry name" value="INOSITOL 1,4,5-TRISPHOSPHATE RECEPTOR-INTERACTING PROTEIN-LIKE 1"/>
    <property type="match status" value="1"/>
</dbReference>
<evidence type="ECO:0000256" key="7">
    <source>
        <dbReference type="SAM" id="Coils"/>
    </source>
</evidence>
<dbReference type="Proteomes" id="UP000276834">
    <property type="component" value="Unassembled WGS sequence"/>
</dbReference>
<dbReference type="PANTHER" id="PTHR10656">
    <property type="entry name" value="CELL FATE DETERMINING PROTEIN MAB21-RELATED"/>
    <property type="match status" value="1"/>
</dbReference>
<feature type="non-terminal residue" evidence="10">
    <location>
        <position position="568"/>
    </location>
</feature>
<keyword evidence="4" id="KW-0732">Signal</keyword>
<feature type="coiled-coil region" evidence="7">
    <location>
        <begin position="176"/>
        <end position="210"/>
    </location>
</feature>
<feature type="non-terminal residue" evidence="10">
    <location>
        <position position="1"/>
    </location>
</feature>
<dbReference type="GO" id="GO:0016020">
    <property type="term" value="C:membrane"/>
    <property type="evidence" value="ECO:0007669"/>
    <property type="project" value="UniProtKB-SubCell"/>
</dbReference>
<dbReference type="PRINTS" id="PR02107">
    <property type="entry name" value="INOS145TPRIP"/>
</dbReference>
<keyword evidence="3" id="KW-0812">Transmembrane</keyword>
<comment type="subcellular location">
    <subcellularLocation>
        <location evidence="1">Membrane</location>
        <topology evidence="1">Single-pass type I membrane protein</topology>
    </subcellularLocation>
</comment>
<comment type="similarity">
    <text evidence="2">Belongs to the ITPRIP family.</text>
</comment>
<organism evidence="10 11">
    <name type="scientific">Chloebia gouldiae</name>
    <name type="common">Gouldian finch</name>
    <name type="synonym">Erythrura gouldiae</name>
    <dbReference type="NCBI Taxonomy" id="44316"/>
    <lineage>
        <taxon>Eukaryota</taxon>
        <taxon>Metazoa</taxon>
        <taxon>Chordata</taxon>
        <taxon>Craniata</taxon>
        <taxon>Vertebrata</taxon>
        <taxon>Euteleostomi</taxon>
        <taxon>Archelosauria</taxon>
        <taxon>Archosauria</taxon>
        <taxon>Dinosauria</taxon>
        <taxon>Saurischia</taxon>
        <taxon>Theropoda</taxon>
        <taxon>Coelurosauria</taxon>
        <taxon>Aves</taxon>
        <taxon>Neognathae</taxon>
        <taxon>Neoaves</taxon>
        <taxon>Telluraves</taxon>
        <taxon>Australaves</taxon>
        <taxon>Passeriformes</taxon>
        <taxon>Passeroidea</taxon>
        <taxon>Passeridae</taxon>
        <taxon>Chloebia</taxon>
    </lineage>
</organism>
<keyword evidence="5" id="KW-1133">Transmembrane helix</keyword>
<keyword evidence="11" id="KW-1185">Reference proteome</keyword>
<dbReference type="InterPro" id="IPR026250">
    <property type="entry name" value="ITPRIP-like"/>
</dbReference>
<evidence type="ECO:0000313" key="11">
    <source>
        <dbReference type="Proteomes" id="UP000276834"/>
    </source>
</evidence>
<protein>
    <recommendedName>
        <fullName evidence="9">Mab-21-like HhH/H2TH-like domain-containing protein</fullName>
    </recommendedName>
</protein>
<name>A0A3L8R0K4_CHLGU</name>
<dbReference type="AlphaFoldDB" id="A0A3L8R0K4"/>
<evidence type="ECO:0000256" key="5">
    <source>
        <dbReference type="ARBA" id="ARBA00022989"/>
    </source>
</evidence>
<evidence type="ECO:0000256" key="3">
    <source>
        <dbReference type="ARBA" id="ARBA00022692"/>
    </source>
</evidence>
<evidence type="ECO:0000256" key="2">
    <source>
        <dbReference type="ARBA" id="ARBA00005554"/>
    </source>
</evidence>
<dbReference type="InterPro" id="IPR024810">
    <property type="entry name" value="MAB21L/cGLR"/>
</dbReference>
<evidence type="ECO:0000256" key="8">
    <source>
        <dbReference type="SAM" id="MobiDB-lite"/>
    </source>
</evidence>
<sequence>HHPQKGFKVLWLWHLGTRLIGRSWPRGKRGTLTSPVTSQETCHRGGSYKRPQQVNAGPYTRGGEAGLGTRAGAETLHRGWLLPLQAGAAPHGRALGRPHSRATGIALAACQLSGALSFLRPEPGASSVPSLLPLPTQGLLSLVLQTTDPVVFLFALLQCLIQYPPPVGDGLDAETHRRMEARAKYLEWERLRLEREAEQLSQKEVQLLELLAVTVLLALVLLLWITGWKSSLRREENEEENHAIGVGSAFEGWSPREQDVVYRVLIPMTPPRGHSFHLELDSAGQRHVRNFRVRVQLECTCTSQQPGENMLCFLHHPEEELRRNPDPSLLDTLCTDSYLDVQKTARWFRQLVNAIWPALPQSHNWHLTLLPSTRSCQFKVSNGEESFRTEMLFGVQRGDSAVFVSSQPREAYTPSTTWPESYAVAEVEFFKYIARQAPPDSLHLKCLQFFTRLLLGFSFSTYAMKTIVMHVLNVTPVSTWRRRHLRQRLVFIRDSLHVCVRAKSLNHFIVGNQRFPQDINLPPDVQTIKAYNLFHHLEQQPTAYTQAIHEYQVLHEWFNRIEGQEPRP</sequence>
<feature type="compositionally biased region" description="Polar residues" evidence="8">
    <location>
        <begin position="31"/>
        <end position="40"/>
    </location>
</feature>
<gene>
    <name evidence="10" type="ORF">DV515_00017230</name>
</gene>
<evidence type="ECO:0000256" key="1">
    <source>
        <dbReference type="ARBA" id="ARBA00004479"/>
    </source>
</evidence>
<reference evidence="10 11" key="1">
    <citation type="journal article" date="2018" name="Proc. R. Soc. B">
        <title>A non-coding region near Follistatin controls head colour polymorphism in the Gouldian finch.</title>
        <authorList>
            <person name="Toomey M.B."/>
            <person name="Marques C.I."/>
            <person name="Andrade P."/>
            <person name="Araujo P.M."/>
            <person name="Sabatino S."/>
            <person name="Gazda M.A."/>
            <person name="Afonso S."/>
            <person name="Lopes R.J."/>
            <person name="Corbo J.C."/>
            <person name="Carneiro M."/>
        </authorList>
    </citation>
    <scope>NUCLEOTIDE SEQUENCE [LARGE SCALE GENOMIC DNA]</scope>
    <source>
        <strain evidence="10">Red01</strain>
        <tissue evidence="10">Muscle</tissue>
    </source>
</reference>
<dbReference type="OrthoDB" id="9034619at2759"/>
<evidence type="ECO:0000259" key="9">
    <source>
        <dbReference type="Pfam" id="PF20266"/>
    </source>
</evidence>
<evidence type="ECO:0000256" key="6">
    <source>
        <dbReference type="ARBA" id="ARBA00023136"/>
    </source>
</evidence>
<feature type="region of interest" description="Disordered" evidence="8">
    <location>
        <begin position="26"/>
        <end position="67"/>
    </location>
</feature>
<feature type="domain" description="Mab-21-like HhH/H2TH-like" evidence="9">
    <location>
        <begin position="459"/>
        <end position="510"/>
    </location>
</feature>
<proteinExistence type="inferred from homology"/>
<accession>A0A3L8R0K4</accession>
<dbReference type="SMART" id="SM01265">
    <property type="entry name" value="Mab-21"/>
    <property type="match status" value="1"/>
</dbReference>
<dbReference type="Pfam" id="PF20266">
    <property type="entry name" value="Mab-21_C"/>
    <property type="match status" value="1"/>
</dbReference>
<dbReference type="Gene3D" id="1.10.1410.40">
    <property type="match status" value="1"/>
</dbReference>
<dbReference type="InterPro" id="IPR046906">
    <property type="entry name" value="Mab-21_HhH/H2TH-like"/>
</dbReference>
<evidence type="ECO:0000313" key="10">
    <source>
        <dbReference type="EMBL" id="RLV73125.1"/>
    </source>
</evidence>
<keyword evidence="7" id="KW-0175">Coiled coil</keyword>
<evidence type="ECO:0000256" key="4">
    <source>
        <dbReference type="ARBA" id="ARBA00022729"/>
    </source>
</evidence>
<keyword evidence="6" id="KW-0472">Membrane</keyword>
<comment type="caution">
    <text evidence="10">The sequence shown here is derived from an EMBL/GenBank/DDBJ whole genome shotgun (WGS) entry which is preliminary data.</text>
</comment>